<evidence type="ECO:0000256" key="5">
    <source>
        <dbReference type="ARBA" id="ARBA00022692"/>
    </source>
</evidence>
<dbReference type="Pfam" id="PF03840">
    <property type="entry name" value="SecG"/>
    <property type="match status" value="1"/>
</dbReference>
<keyword evidence="6 10" id="KW-0653">Protein transport</keyword>
<evidence type="ECO:0000313" key="11">
    <source>
        <dbReference type="EMBL" id="HIS76413.1"/>
    </source>
</evidence>
<comment type="caution">
    <text evidence="11">The sequence shown here is derived from an EMBL/GenBank/DDBJ whole genome shotgun (WGS) entry which is preliminary data.</text>
</comment>
<dbReference type="AlphaFoldDB" id="A0A9D1FMZ2"/>
<dbReference type="PANTHER" id="PTHR34182:SF1">
    <property type="entry name" value="PROTEIN-EXPORT MEMBRANE PROTEIN SECG"/>
    <property type="match status" value="1"/>
</dbReference>
<keyword evidence="7 10" id="KW-1133">Transmembrane helix</keyword>
<dbReference type="NCBIfam" id="TIGR00810">
    <property type="entry name" value="secG"/>
    <property type="match status" value="1"/>
</dbReference>
<evidence type="ECO:0000256" key="2">
    <source>
        <dbReference type="ARBA" id="ARBA00008445"/>
    </source>
</evidence>
<organism evidence="11 12">
    <name type="scientific">Candidatus Merdivicinus excrementipullorum</name>
    <dbReference type="NCBI Taxonomy" id="2840867"/>
    <lineage>
        <taxon>Bacteria</taxon>
        <taxon>Bacillati</taxon>
        <taxon>Bacillota</taxon>
        <taxon>Clostridia</taxon>
        <taxon>Eubacteriales</taxon>
        <taxon>Oscillospiraceae</taxon>
        <taxon>Oscillospiraceae incertae sedis</taxon>
        <taxon>Candidatus Merdivicinus</taxon>
    </lineage>
</organism>
<dbReference type="GO" id="GO:0065002">
    <property type="term" value="P:intracellular protein transmembrane transport"/>
    <property type="evidence" value="ECO:0007669"/>
    <property type="project" value="TreeGrafter"/>
</dbReference>
<keyword evidence="5 10" id="KW-0812">Transmembrane</keyword>
<comment type="subcellular location">
    <subcellularLocation>
        <location evidence="1 10">Cell membrane</location>
        <topology evidence="1 10">Multi-pass membrane protein</topology>
    </subcellularLocation>
</comment>
<name>A0A9D1FMZ2_9FIRM</name>
<dbReference type="GO" id="GO:0015450">
    <property type="term" value="F:protein-transporting ATPase activity"/>
    <property type="evidence" value="ECO:0007669"/>
    <property type="project" value="UniProtKB-UniRule"/>
</dbReference>
<dbReference type="GO" id="GO:0009306">
    <property type="term" value="P:protein secretion"/>
    <property type="evidence" value="ECO:0007669"/>
    <property type="project" value="UniProtKB-UniRule"/>
</dbReference>
<dbReference type="GO" id="GO:0043952">
    <property type="term" value="P:protein transport by the Sec complex"/>
    <property type="evidence" value="ECO:0007669"/>
    <property type="project" value="TreeGrafter"/>
</dbReference>
<dbReference type="GO" id="GO:0005886">
    <property type="term" value="C:plasma membrane"/>
    <property type="evidence" value="ECO:0007669"/>
    <property type="project" value="UniProtKB-SubCell"/>
</dbReference>
<comment type="similarity">
    <text evidence="2 10">Belongs to the SecG family.</text>
</comment>
<evidence type="ECO:0000256" key="9">
    <source>
        <dbReference type="ARBA" id="ARBA00023136"/>
    </source>
</evidence>
<feature type="transmembrane region" description="Helical" evidence="10">
    <location>
        <begin position="6"/>
        <end position="25"/>
    </location>
</feature>
<dbReference type="PRINTS" id="PR01651">
    <property type="entry name" value="SECGEXPORT"/>
</dbReference>
<evidence type="ECO:0000256" key="4">
    <source>
        <dbReference type="ARBA" id="ARBA00022475"/>
    </source>
</evidence>
<reference evidence="11" key="2">
    <citation type="journal article" date="2021" name="PeerJ">
        <title>Extensive microbial diversity within the chicken gut microbiome revealed by metagenomics and culture.</title>
        <authorList>
            <person name="Gilroy R."/>
            <person name="Ravi A."/>
            <person name="Getino M."/>
            <person name="Pursley I."/>
            <person name="Horton D.L."/>
            <person name="Alikhan N.F."/>
            <person name="Baker D."/>
            <person name="Gharbi K."/>
            <person name="Hall N."/>
            <person name="Watson M."/>
            <person name="Adriaenssens E.M."/>
            <person name="Foster-Nyarko E."/>
            <person name="Jarju S."/>
            <person name="Secka A."/>
            <person name="Antonio M."/>
            <person name="Oren A."/>
            <person name="Chaudhuri R.R."/>
            <person name="La Ragione R."/>
            <person name="Hildebrand F."/>
            <person name="Pallen M.J."/>
        </authorList>
    </citation>
    <scope>NUCLEOTIDE SEQUENCE</scope>
    <source>
        <strain evidence="11">CHK199-13235</strain>
    </source>
</reference>
<accession>A0A9D1FMZ2</accession>
<evidence type="ECO:0000256" key="10">
    <source>
        <dbReference type="RuleBase" id="RU365087"/>
    </source>
</evidence>
<keyword evidence="3 10" id="KW-0813">Transport</keyword>
<evidence type="ECO:0000256" key="8">
    <source>
        <dbReference type="ARBA" id="ARBA00023010"/>
    </source>
</evidence>
<keyword evidence="8 10" id="KW-0811">Translocation</keyword>
<evidence type="ECO:0000256" key="6">
    <source>
        <dbReference type="ARBA" id="ARBA00022927"/>
    </source>
</evidence>
<reference evidence="11" key="1">
    <citation type="submission" date="2020-10" db="EMBL/GenBank/DDBJ databases">
        <authorList>
            <person name="Gilroy R."/>
        </authorList>
    </citation>
    <scope>NUCLEOTIDE SEQUENCE</scope>
    <source>
        <strain evidence="11">CHK199-13235</strain>
    </source>
</reference>
<keyword evidence="4 10" id="KW-1003">Cell membrane</keyword>
<proteinExistence type="inferred from homology"/>
<evidence type="ECO:0000256" key="7">
    <source>
        <dbReference type="ARBA" id="ARBA00022989"/>
    </source>
</evidence>
<dbReference type="EMBL" id="DVJP01000041">
    <property type="protein sequence ID" value="HIS76413.1"/>
    <property type="molecule type" value="Genomic_DNA"/>
</dbReference>
<keyword evidence="9 10" id="KW-0472">Membrane</keyword>
<sequence>MNAFEIVSAILLLIACIVLVVLVMLQESKDKMSQTLTGGTNESYLGRNSGRTLDAMLARITKVAAIFFFALTILVSVFTVYLK</sequence>
<evidence type="ECO:0000256" key="1">
    <source>
        <dbReference type="ARBA" id="ARBA00004651"/>
    </source>
</evidence>
<feature type="transmembrane region" description="Helical" evidence="10">
    <location>
        <begin position="63"/>
        <end position="82"/>
    </location>
</feature>
<dbReference type="InterPro" id="IPR004692">
    <property type="entry name" value="SecG"/>
</dbReference>
<gene>
    <name evidence="11" type="primary">secG</name>
    <name evidence="11" type="ORF">IAB51_06320</name>
</gene>
<protein>
    <recommendedName>
        <fullName evidence="10">Protein-export membrane protein SecG</fullName>
    </recommendedName>
</protein>
<evidence type="ECO:0000256" key="3">
    <source>
        <dbReference type="ARBA" id="ARBA00022448"/>
    </source>
</evidence>
<dbReference type="PANTHER" id="PTHR34182">
    <property type="entry name" value="PROTEIN-EXPORT MEMBRANE PROTEIN SECG"/>
    <property type="match status" value="1"/>
</dbReference>
<comment type="function">
    <text evidence="10">Involved in protein export. Participates in an early event of protein translocation.</text>
</comment>
<evidence type="ECO:0000313" key="12">
    <source>
        <dbReference type="Proteomes" id="UP000824002"/>
    </source>
</evidence>
<dbReference type="Proteomes" id="UP000824002">
    <property type="component" value="Unassembled WGS sequence"/>
</dbReference>